<keyword evidence="2 3" id="KW-1015">Disulfide bond</keyword>
<dbReference type="PROSITE" id="PS51092">
    <property type="entry name" value="FN2_2"/>
    <property type="match status" value="1"/>
</dbReference>
<dbReference type="EMBL" id="CAXKWB010006789">
    <property type="protein sequence ID" value="CAL4084401.1"/>
    <property type="molecule type" value="Genomic_DNA"/>
</dbReference>
<dbReference type="InterPro" id="IPR036943">
    <property type="entry name" value="FN_type2_sf"/>
</dbReference>
<feature type="non-terminal residue" evidence="6">
    <location>
        <position position="1"/>
    </location>
</feature>
<dbReference type="SMART" id="SM00059">
    <property type="entry name" value="FN2"/>
    <property type="match status" value="1"/>
</dbReference>
<name>A0AAV2QFN4_MEGNR</name>
<evidence type="ECO:0000313" key="6">
    <source>
        <dbReference type="EMBL" id="CAL4084401.1"/>
    </source>
</evidence>
<dbReference type="Gene3D" id="2.10.10.10">
    <property type="entry name" value="Fibronectin, type II, collagen-binding"/>
    <property type="match status" value="1"/>
</dbReference>
<dbReference type="Pfam" id="PF00040">
    <property type="entry name" value="fn2"/>
    <property type="match status" value="1"/>
</dbReference>
<protein>
    <recommendedName>
        <fullName evidence="5">Fibronectin type-II domain-containing protein</fullName>
    </recommendedName>
</protein>
<evidence type="ECO:0000259" key="5">
    <source>
        <dbReference type="PROSITE" id="PS51092"/>
    </source>
</evidence>
<feature type="compositionally biased region" description="Pro residues" evidence="4">
    <location>
        <begin position="1"/>
        <end position="21"/>
    </location>
</feature>
<comment type="caution">
    <text evidence="3">Lacks conserved residue(s) required for the propagation of feature annotation.</text>
</comment>
<dbReference type="Proteomes" id="UP001497623">
    <property type="component" value="Unassembled WGS sequence"/>
</dbReference>
<dbReference type="InterPro" id="IPR013806">
    <property type="entry name" value="Kringle-like"/>
</dbReference>
<comment type="caution">
    <text evidence="6">The sequence shown here is derived from an EMBL/GenBank/DDBJ whole genome shotgun (WGS) entry which is preliminary data.</text>
</comment>
<evidence type="ECO:0000256" key="2">
    <source>
        <dbReference type="ARBA" id="ARBA00023157"/>
    </source>
</evidence>
<accession>A0AAV2QFN4</accession>
<dbReference type="InterPro" id="IPR000562">
    <property type="entry name" value="FN_type2_dom"/>
</dbReference>
<feature type="region of interest" description="Disordered" evidence="4">
    <location>
        <begin position="1"/>
        <end position="40"/>
    </location>
</feature>
<dbReference type="AlphaFoldDB" id="A0AAV2QFN4"/>
<feature type="domain" description="Fibronectin type-II" evidence="5">
    <location>
        <begin position="39"/>
        <end position="90"/>
    </location>
</feature>
<evidence type="ECO:0000256" key="3">
    <source>
        <dbReference type="PROSITE-ProRule" id="PRU00479"/>
    </source>
</evidence>
<sequence>SAKPPSPPPPPVDQPPPPPPDTHLAADEPQPSPSSSIVEGVSPCKFPFIYKSIIYKECTSVDDPEGKPWCSTRTDTQNNYISGHWAHCNARTRTRHRWPGFLHSPEDGLLQIPGAQA</sequence>
<feature type="disulfide bond" evidence="3">
    <location>
        <begin position="44"/>
        <end position="70"/>
    </location>
</feature>
<evidence type="ECO:0000313" key="7">
    <source>
        <dbReference type="Proteomes" id="UP001497623"/>
    </source>
</evidence>
<keyword evidence="1" id="KW-0677">Repeat</keyword>
<dbReference type="SUPFAM" id="SSF57440">
    <property type="entry name" value="Kringle-like"/>
    <property type="match status" value="1"/>
</dbReference>
<proteinExistence type="predicted"/>
<keyword evidence="7" id="KW-1185">Reference proteome</keyword>
<evidence type="ECO:0000256" key="1">
    <source>
        <dbReference type="ARBA" id="ARBA00022737"/>
    </source>
</evidence>
<evidence type="ECO:0000256" key="4">
    <source>
        <dbReference type="SAM" id="MobiDB-lite"/>
    </source>
</evidence>
<gene>
    <name evidence="6" type="ORF">MNOR_LOCUS12411</name>
</gene>
<organism evidence="6 7">
    <name type="scientific">Meganyctiphanes norvegica</name>
    <name type="common">Northern krill</name>
    <name type="synonym">Thysanopoda norvegica</name>
    <dbReference type="NCBI Taxonomy" id="48144"/>
    <lineage>
        <taxon>Eukaryota</taxon>
        <taxon>Metazoa</taxon>
        <taxon>Ecdysozoa</taxon>
        <taxon>Arthropoda</taxon>
        <taxon>Crustacea</taxon>
        <taxon>Multicrustacea</taxon>
        <taxon>Malacostraca</taxon>
        <taxon>Eumalacostraca</taxon>
        <taxon>Eucarida</taxon>
        <taxon>Euphausiacea</taxon>
        <taxon>Euphausiidae</taxon>
        <taxon>Meganyctiphanes</taxon>
    </lineage>
</organism>
<reference evidence="6 7" key="1">
    <citation type="submission" date="2024-05" db="EMBL/GenBank/DDBJ databases">
        <authorList>
            <person name="Wallberg A."/>
        </authorList>
    </citation>
    <scope>NUCLEOTIDE SEQUENCE [LARGE SCALE GENOMIC DNA]</scope>
</reference>